<evidence type="ECO:0000256" key="3">
    <source>
        <dbReference type="SAM" id="MobiDB-lite"/>
    </source>
</evidence>
<dbReference type="InterPro" id="IPR014718">
    <property type="entry name" value="GH-type_carb-bd"/>
</dbReference>
<sequence>MFDELNNRSSSELRRREFVGGITSLAAASAFSVGVSESAAAQVTAGADEPGQTLTSPDGAVEVSVDVTDGAPSYSVSREGTTVIEESSLGFEFENQAPFGDGIEVTGTERSSVDERWTPVWDQYDEIPERYEELRVGLRETAEPNRSLTLELRAFDDGVGLRYVFPAESGFGDFVVASENTAFAFADDYNSWWVENDFNSYEYAYEETPLSDIGELSSFGGAHTPLTMKAAEDLYLSVHEANLVDYAAMAVEPTEDGGGTTFESVLAPLPDGTKVTASAPHRTPWRTVQLATRPGELVESNLVLNLNEPFDPESFPEGTDWIEPGKFVGIWWLMITGRADWEYLGPETGNHGAQTGRMKRYMDFASEHGIRSVLVEGWNEGWDSYPGEGDTMDFDDPYPDFDWEGVTEYGLNLDPPVEMTAHNETAGNVSNYESQLDNSPNPFADYEKRGIRSIKTGYVADSGVTIDGETYNHHCQPLVNHHHLVYREAAEHRQMLEVHEPIKPTGERRTYPNVMTREGVLGQEYDSFGYVSPDHHVTFPFTRMLGGPVEYTPGIFDMNSGSGGIETTRAKQLAMYPTYFSGLQMVADLPSSYLAEQNSRLDVGDVAQAEFGERDGLSRAARWANAQGGRYVPFDPNTVDSGASLSWTVEDVPAAGEYDVHLRYASDAEENAVAADTPRTATVAVGDSSTRVTLPPTGYWDEWATTTATLPFAEGENDLSVTLAEDDTGGFNLDAVAVTETGAPTPTPEEDPTLGPTVSEFEFVEDVPAAGWDDTNVLDAEIGEYTLTARRKGEEWYVGAMTGADGRALDVPLEFLAPGESGDSPGKGGDAPGKSGDSSGKSEDAPGKSDENGKSNDTPRGPMYVAEMYSDAADAAYESNLAAVRVDEFLVDPSATVLASMVESGGTAIRLRPPEGSEADDLPRYERPEQDVNVAIASETFVKSTFVTATGSNSGDYVGGTTAEVVVDGEVASTANVRFPPNSSEQSYTFSFTVDNPGTYDVAVRTLDGDVLARRTVTVKPPVEVAAFDDPAGDDAGPGVYTYPTNEAFEEGAFDLRSFAVSQTSDVYEFEFEVANLYDAFGSSRGFSPHMFVLWVRDPSADGGRTDSLDDLGANVAFEAPWHYRLEVSGFTKSVVDASGSPLTTDDGGAVTLAESVDAEEGTVTLTLDEDAFGDVDAAELAVVPMVQSEDRGSLRPVAETTEAYVFGGAKAGAVEQAPLVMDLVTGEGVDQSTALSYSVEESATLPFVSLGGSD</sequence>
<dbReference type="OrthoDB" id="18576at2157"/>
<dbReference type="PANTHER" id="PTHR35803">
    <property type="entry name" value="GLUCAN 1,4-ALPHA-GLUCOSIDASE SUSB-RELATED"/>
    <property type="match status" value="1"/>
</dbReference>
<evidence type="ECO:0000313" key="5">
    <source>
        <dbReference type="EMBL" id="ELZ28500.1"/>
    </source>
</evidence>
<dbReference type="InterPro" id="IPR029486">
    <property type="entry name" value="GH97_N"/>
</dbReference>
<dbReference type="Pfam" id="PF14508">
    <property type="entry name" value="GH97_N"/>
    <property type="match status" value="1"/>
</dbReference>
<proteinExistence type="predicted"/>
<feature type="region of interest" description="Disordered" evidence="3">
    <location>
        <begin position="815"/>
        <end position="863"/>
    </location>
</feature>
<dbReference type="PATRIC" id="fig|1227487.5.peg.3039"/>
<dbReference type="Gene3D" id="2.60.40.1190">
    <property type="match status" value="1"/>
</dbReference>
<accession>M0CZ79</accession>
<dbReference type="Proteomes" id="UP000011513">
    <property type="component" value="Unassembled WGS sequence"/>
</dbReference>
<organism evidence="5 6">
    <name type="scientific">Halogeometricum pallidum JCM 14848</name>
    <dbReference type="NCBI Taxonomy" id="1227487"/>
    <lineage>
        <taxon>Archaea</taxon>
        <taxon>Methanobacteriati</taxon>
        <taxon>Methanobacteriota</taxon>
        <taxon>Stenosarchaea group</taxon>
        <taxon>Halobacteria</taxon>
        <taxon>Halobacteriales</taxon>
        <taxon>Haloferacaceae</taxon>
        <taxon>Halogeometricum</taxon>
    </lineage>
</organism>
<dbReference type="InterPro" id="IPR013780">
    <property type="entry name" value="Glyco_hydro_b"/>
</dbReference>
<dbReference type="Pfam" id="PF09985">
    <property type="entry name" value="Glucodextran_C"/>
    <property type="match status" value="1"/>
</dbReference>
<evidence type="ECO:0000313" key="6">
    <source>
        <dbReference type="Proteomes" id="UP000011513"/>
    </source>
</evidence>
<dbReference type="Pfam" id="PF10566">
    <property type="entry name" value="Glyco_hydro_97"/>
    <property type="match status" value="1"/>
</dbReference>
<feature type="compositionally biased region" description="Basic and acidic residues" evidence="3">
    <location>
        <begin position="840"/>
        <end position="854"/>
    </location>
</feature>
<dbReference type="AlphaFoldDB" id="M0CZ79"/>
<dbReference type="InterPro" id="IPR008979">
    <property type="entry name" value="Galactose-bd-like_sf"/>
</dbReference>
<dbReference type="Gene3D" id="2.70.98.10">
    <property type="match status" value="1"/>
</dbReference>
<evidence type="ECO:0000256" key="1">
    <source>
        <dbReference type="ARBA" id="ARBA00022801"/>
    </source>
</evidence>
<dbReference type="InterPro" id="IPR019248">
    <property type="entry name" value="Glucodextran_C"/>
</dbReference>
<dbReference type="eggNOG" id="arCOG07560">
    <property type="taxonomic scope" value="Archaea"/>
</dbReference>
<dbReference type="SUPFAM" id="SSF49344">
    <property type="entry name" value="CBD9-like"/>
    <property type="match status" value="1"/>
</dbReference>
<protein>
    <submittedName>
        <fullName evidence="5">Alpha-glucosidase</fullName>
    </submittedName>
</protein>
<dbReference type="PROSITE" id="PS51175">
    <property type="entry name" value="CBM6"/>
    <property type="match status" value="1"/>
</dbReference>
<dbReference type="InParanoid" id="M0CZ79"/>
<keyword evidence="2" id="KW-0326">Glycosidase</keyword>
<dbReference type="SUPFAM" id="SSF49785">
    <property type="entry name" value="Galactose-binding domain-like"/>
    <property type="match status" value="1"/>
</dbReference>
<dbReference type="eggNOG" id="arCOG09022">
    <property type="taxonomic scope" value="Archaea"/>
</dbReference>
<dbReference type="Gene3D" id="2.60.40.1180">
    <property type="entry name" value="Golgi alpha-mannosidase II"/>
    <property type="match status" value="1"/>
</dbReference>
<dbReference type="Pfam" id="PF14509">
    <property type="entry name" value="GH97_C"/>
    <property type="match status" value="1"/>
</dbReference>
<keyword evidence="6" id="KW-1185">Reference proteome</keyword>
<dbReference type="InterPro" id="IPR029483">
    <property type="entry name" value="GH97_C"/>
</dbReference>
<dbReference type="eggNOG" id="arCOG03771">
    <property type="taxonomic scope" value="Archaea"/>
</dbReference>
<dbReference type="InterPro" id="IPR052720">
    <property type="entry name" value="Glycosyl_hydrolase_97"/>
</dbReference>
<gene>
    <name evidence="5" type="ORF">C474_15379</name>
</gene>
<evidence type="ECO:0000259" key="4">
    <source>
        <dbReference type="PROSITE" id="PS51175"/>
    </source>
</evidence>
<dbReference type="GO" id="GO:0016798">
    <property type="term" value="F:hydrolase activity, acting on glycosyl bonds"/>
    <property type="evidence" value="ECO:0007669"/>
    <property type="project" value="UniProtKB-KW"/>
</dbReference>
<dbReference type="Gene3D" id="3.20.20.70">
    <property type="entry name" value="Aldolase class I"/>
    <property type="match status" value="1"/>
</dbReference>
<dbReference type="PROSITE" id="PS51318">
    <property type="entry name" value="TAT"/>
    <property type="match status" value="1"/>
</dbReference>
<evidence type="ECO:0000256" key="2">
    <source>
        <dbReference type="ARBA" id="ARBA00023295"/>
    </source>
</evidence>
<dbReference type="CDD" id="cd09626">
    <property type="entry name" value="DOMON_glucodextranase_like"/>
    <property type="match status" value="1"/>
</dbReference>
<dbReference type="InterPro" id="IPR005084">
    <property type="entry name" value="CBM6"/>
</dbReference>
<dbReference type="RefSeq" id="WP_008388317.1">
    <property type="nucleotide sequence ID" value="NZ_AOIV01000037.1"/>
</dbReference>
<dbReference type="PANTHER" id="PTHR35803:SF1">
    <property type="entry name" value="GLUCAN 1,4-ALPHA-GLUCOSIDASE SUSB"/>
    <property type="match status" value="1"/>
</dbReference>
<dbReference type="InterPro" id="IPR006311">
    <property type="entry name" value="TAT_signal"/>
</dbReference>
<dbReference type="InterPro" id="IPR013785">
    <property type="entry name" value="Aldolase_TIM"/>
</dbReference>
<feature type="domain" description="CBM6" evidence="4">
    <location>
        <begin position="605"/>
        <end position="739"/>
    </location>
</feature>
<comment type="caution">
    <text evidence="5">The sequence shown here is derived from an EMBL/GenBank/DDBJ whole genome shotgun (WGS) entry which is preliminary data.</text>
</comment>
<dbReference type="EMBL" id="AOIV01000037">
    <property type="protein sequence ID" value="ELZ28500.1"/>
    <property type="molecule type" value="Genomic_DNA"/>
</dbReference>
<dbReference type="GO" id="GO:0030246">
    <property type="term" value="F:carbohydrate binding"/>
    <property type="evidence" value="ECO:0007669"/>
    <property type="project" value="InterPro"/>
</dbReference>
<dbReference type="Gene3D" id="2.60.120.260">
    <property type="entry name" value="Galactose-binding domain-like"/>
    <property type="match status" value="1"/>
</dbReference>
<reference evidence="5 6" key="1">
    <citation type="journal article" date="2014" name="PLoS Genet.">
        <title>Phylogenetically driven sequencing of extremely halophilic archaea reveals strategies for static and dynamic osmo-response.</title>
        <authorList>
            <person name="Becker E.A."/>
            <person name="Seitzer P.M."/>
            <person name="Tritt A."/>
            <person name="Larsen D."/>
            <person name="Krusor M."/>
            <person name="Yao A.I."/>
            <person name="Wu D."/>
            <person name="Madern D."/>
            <person name="Eisen J.A."/>
            <person name="Darling A.E."/>
            <person name="Facciotti M.T."/>
        </authorList>
    </citation>
    <scope>NUCLEOTIDE SEQUENCE [LARGE SCALE GENOMIC DNA]</scope>
    <source>
        <strain evidence="5 6">JCM 14848</strain>
    </source>
</reference>
<dbReference type="InterPro" id="IPR019563">
    <property type="entry name" value="GH97_catalytic"/>
</dbReference>
<name>M0CZ79_HALPD</name>
<keyword evidence="1" id="KW-0378">Hydrolase</keyword>